<dbReference type="Gene3D" id="3.30.1330.60">
    <property type="entry name" value="OmpA-like domain"/>
    <property type="match status" value="1"/>
</dbReference>
<dbReference type="InterPro" id="IPR050330">
    <property type="entry name" value="Bact_OuterMem_StrucFunc"/>
</dbReference>
<dbReference type="PANTHER" id="PTHR30329:SF21">
    <property type="entry name" value="LIPOPROTEIN YIAD-RELATED"/>
    <property type="match status" value="1"/>
</dbReference>
<keyword evidence="3" id="KW-0812">Transmembrane</keyword>
<dbReference type="Proteomes" id="UP000067626">
    <property type="component" value="Chromosome"/>
</dbReference>
<dbReference type="OrthoDB" id="5292153at2"/>
<dbReference type="STRING" id="52.CMC5_000840"/>
<dbReference type="GO" id="GO:0016020">
    <property type="term" value="C:membrane"/>
    <property type="evidence" value="ECO:0007669"/>
    <property type="project" value="UniProtKB-UniRule"/>
</dbReference>
<evidence type="ECO:0000313" key="5">
    <source>
        <dbReference type="EMBL" id="AKT35972.1"/>
    </source>
</evidence>
<evidence type="ECO:0000256" key="1">
    <source>
        <dbReference type="PROSITE-ProRule" id="PRU00473"/>
    </source>
</evidence>
<keyword evidence="6" id="KW-1185">Reference proteome</keyword>
<dbReference type="KEGG" id="ccro:CMC5_000840"/>
<dbReference type="EMBL" id="CP012159">
    <property type="protein sequence ID" value="AKT35972.1"/>
    <property type="molecule type" value="Genomic_DNA"/>
</dbReference>
<dbReference type="Pfam" id="PF00691">
    <property type="entry name" value="OmpA"/>
    <property type="match status" value="1"/>
</dbReference>
<protein>
    <recommendedName>
        <fullName evidence="4">OmpA-like domain-containing protein</fullName>
    </recommendedName>
</protein>
<dbReference type="NCBIfam" id="NF006547">
    <property type="entry name" value="PRK09040.1"/>
    <property type="match status" value="1"/>
</dbReference>
<dbReference type="InterPro" id="IPR036737">
    <property type="entry name" value="OmpA-like_sf"/>
</dbReference>
<dbReference type="PANTHER" id="PTHR30329">
    <property type="entry name" value="STATOR ELEMENT OF FLAGELLAR MOTOR COMPLEX"/>
    <property type="match status" value="1"/>
</dbReference>
<keyword evidence="1 3" id="KW-0472">Membrane</keyword>
<dbReference type="SUPFAM" id="SSF103088">
    <property type="entry name" value="OmpA-like"/>
    <property type="match status" value="1"/>
</dbReference>
<feature type="transmembrane region" description="Helical" evidence="3">
    <location>
        <begin position="15"/>
        <end position="40"/>
    </location>
</feature>
<proteinExistence type="predicted"/>
<dbReference type="PROSITE" id="PS51123">
    <property type="entry name" value="OMPA_2"/>
    <property type="match status" value="1"/>
</dbReference>
<sequence>MIDPAAEEETPELAAIWPVFGDLMACLFGLFVLFFVWAVAFQVDLAGDLEAERAARAEERARLETLEQALAGPLAEGRITLSGGRIGLRGSILFGVGSADLLPEGKALLGSIAPALQAYLANHDELIMVSGFTDDQAVAASARSFQDNWELSVQRALTVTRTLAAAGVPADGLFAAGFGETHPVAPNDTAENRAKNRRVEITPIPRRQAAGDGTETLPSLGAETLGGADGTLSGAGGTPRQGATEGVVETNGAPGKTNDTQRGSGGASKKTPAGGVGEGDAR</sequence>
<evidence type="ECO:0000256" key="2">
    <source>
        <dbReference type="SAM" id="MobiDB-lite"/>
    </source>
</evidence>
<feature type="domain" description="OmpA-like" evidence="4">
    <location>
        <begin position="81"/>
        <end position="207"/>
    </location>
</feature>
<feature type="region of interest" description="Disordered" evidence="2">
    <location>
        <begin position="182"/>
        <end position="282"/>
    </location>
</feature>
<evidence type="ECO:0000256" key="3">
    <source>
        <dbReference type="SAM" id="Phobius"/>
    </source>
</evidence>
<organism evidence="5 6">
    <name type="scientific">Chondromyces crocatus</name>
    <dbReference type="NCBI Taxonomy" id="52"/>
    <lineage>
        <taxon>Bacteria</taxon>
        <taxon>Pseudomonadati</taxon>
        <taxon>Myxococcota</taxon>
        <taxon>Polyangia</taxon>
        <taxon>Polyangiales</taxon>
        <taxon>Polyangiaceae</taxon>
        <taxon>Chondromyces</taxon>
    </lineage>
</organism>
<evidence type="ECO:0000313" key="6">
    <source>
        <dbReference type="Proteomes" id="UP000067626"/>
    </source>
</evidence>
<evidence type="ECO:0000259" key="4">
    <source>
        <dbReference type="PROSITE" id="PS51123"/>
    </source>
</evidence>
<feature type="compositionally biased region" description="Gly residues" evidence="2">
    <location>
        <begin position="227"/>
        <end position="239"/>
    </location>
</feature>
<accession>A0A0K1E5K3</accession>
<dbReference type="AlphaFoldDB" id="A0A0K1E5K3"/>
<dbReference type="InterPro" id="IPR006665">
    <property type="entry name" value="OmpA-like"/>
</dbReference>
<reference evidence="5 6" key="1">
    <citation type="submission" date="2015-07" db="EMBL/GenBank/DDBJ databases">
        <title>Genome analysis of myxobacterium Chondromyces crocatus Cm c5 reveals a high potential for natural compound synthesis and the genetic basis for the loss of fruiting body formation.</title>
        <authorList>
            <person name="Zaburannyi N."/>
            <person name="Bunk B."/>
            <person name="Maier J."/>
            <person name="Overmann J."/>
            <person name="Mueller R."/>
        </authorList>
    </citation>
    <scope>NUCLEOTIDE SEQUENCE [LARGE SCALE GENOMIC DNA]</scope>
    <source>
        <strain evidence="5 6">Cm c5</strain>
    </source>
</reference>
<keyword evidence="3" id="KW-1133">Transmembrane helix</keyword>
<feature type="compositionally biased region" description="Basic and acidic residues" evidence="2">
    <location>
        <begin position="190"/>
        <end position="200"/>
    </location>
</feature>
<name>A0A0K1E5K3_CHOCO</name>
<dbReference type="RefSeq" id="WP_082362121.1">
    <property type="nucleotide sequence ID" value="NZ_CP012159.1"/>
</dbReference>
<dbReference type="CDD" id="cd07185">
    <property type="entry name" value="OmpA_C-like"/>
    <property type="match status" value="1"/>
</dbReference>
<gene>
    <name evidence="5" type="ORF">CMC5_000840</name>
</gene>